<sequence length="87" mass="10183">MKQNREYDALDTDDQPTSVPAMENNLQAYSFESVQEYTSALQQFYNVYEGLHSKKFRSTKWECRKAARAELDWAVNGALRMTNKNRP</sequence>
<accession>A0A9P6IS57</accession>
<dbReference type="EMBL" id="JAAAHW010008065">
    <property type="protein sequence ID" value="KAF9945247.1"/>
    <property type="molecule type" value="Genomic_DNA"/>
</dbReference>
<comment type="caution">
    <text evidence="2">The sequence shown here is derived from an EMBL/GenBank/DDBJ whole genome shotgun (WGS) entry which is preliminary data.</text>
</comment>
<proteinExistence type="predicted"/>
<evidence type="ECO:0000256" key="1">
    <source>
        <dbReference type="SAM" id="MobiDB-lite"/>
    </source>
</evidence>
<dbReference type="Proteomes" id="UP000749646">
    <property type="component" value="Unassembled WGS sequence"/>
</dbReference>
<gene>
    <name evidence="2" type="ORF">BGZ65_010979</name>
</gene>
<organism evidence="2 3">
    <name type="scientific">Modicella reniformis</name>
    <dbReference type="NCBI Taxonomy" id="1440133"/>
    <lineage>
        <taxon>Eukaryota</taxon>
        <taxon>Fungi</taxon>
        <taxon>Fungi incertae sedis</taxon>
        <taxon>Mucoromycota</taxon>
        <taxon>Mortierellomycotina</taxon>
        <taxon>Mortierellomycetes</taxon>
        <taxon>Mortierellales</taxon>
        <taxon>Mortierellaceae</taxon>
        <taxon>Modicella</taxon>
    </lineage>
</organism>
<dbReference type="AlphaFoldDB" id="A0A9P6IS57"/>
<name>A0A9P6IS57_9FUNG</name>
<protein>
    <submittedName>
        <fullName evidence="2">Uncharacterized protein</fullName>
    </submittedName>
</protein>
<feature type="region of interest" description="Disordered" evidence="1">
    <location>
        <begin position="1"/>
        <end position="20"/>
    </location>
</feature>
<evidence type="ECO:0000313" key="3">
    <source>
        <dbReference type="Proteomes" id="UP000749646"/>
    </source>
</evidence>
<keyword evidence="3" id="KW-1185">Reference proteome</keyword>
<evidence type="ECO:0000313" key="2">
    <source>
        <dbReference type="EMBL" id="KAF9945247.1"/>
    </source>
</evidence>
<feature type="non-terminal residue" evidence="2">
    <location>
        <position position="87"/>
    </location>
</feature>
<reference evidence="2" key="1">
    <citation type="journal article" date="2020" name="Fungal Divers.">
        <title>Resolving the Mortierellaceae phylogeny through synthesis of multi-gene phylogenetics and phylogenomics.</title>
        <authorList>
            <person name="Vandepol N."/>
            <person name="Liber J."/>
            <person name="Desiro A."/>
            <person name="Na H."/>
            <person name="Kennedy M."/>
            <person name="Barry K."/>
            <person name="Grigoriev I.V."/>
            <person name="Miller A.N."/>
            <person name="O'Donnell K."/>
            <person name="Stajich J.E."/>
            <person name="Bonito G."/>
        </authorList>
    </citation>
    <scope>NUCLEOTIDE SEQUENCE</scope>
    <source>
        <strain evidence="2">MES-2147</strain>
    </source>
</reference>